<protein>
    <recommendedName>
        <fullName evidence="1">Minor capsid protein P8 central region domain-containing protein</fullName>
    </recommendedName>
</protein>
<reference evidence="2" key="1">
    <citation type="journal article" date="2017" name="ISME J.">
        <title>Genomic exploration of individual giant ocean viruses.</title>
        <authorList>
            <person name="Wilson W.H."/>
            <person name="Gilg I.C."/>
            <person name="Moniruzzaman M."/>
            <person name="Field E.K."/>
            <person name="Koren S."/>
            <person name="LeCleir G.R."/>
            <person name="Martinez Martinez J."/>
            <person name="Poulton N.J."/>
            <person name="Swan B.K."/>
            <person name="Stepanauskas R."/>
            <person name="Wilhelm S.W."/>
        </authorList>
    </citation>
    <scope>NUCLEOTIDE SEQUENCE</scope>
</reference>
<organism evidence="2">
    <name type="scientific">Mimivirus AB-566-O17</name>
    <dbReference type="NCBI Taxonomy" id="1988039"/>
    <lineage>
        <taxon>Viruses</taxon>
        <taxon>Varidnaviria</taxon>
        <taxon>Bamfordvirae</taxon>
        <taxon>Nucleocytoviricota</taxon>
        <taxon>Megaviricetes</taxon>
        <taxon>Imitervirales</taxon>
        <taxon>Mimiviridae</taxon>
        <taxon>Megamimivirinae</taxon>
        <taxon>Mimivirus</taxon>
    </lineage>
</organism>
<dbReference type="Pfam" id="PF19065">
    <property type="entry name" value="P8_CR"/>
    <property type="match status" value="1"/>
</dbReference>
<dbReference type="InterPro" id="IPR043916">
    <property type="entry name" value="P8_CR"/>
</dbReference>
<proteinExistence type="predicted"/>
<accession>A0A1X9VNW2</accession>
<sequence>MSHYNVNKQIDTTNGIPNIAFHPQLFENINTTPGNKSDLRRVQSDRTFRVPNVDVSDLKSPGMWQLTDTQVKQSGNASNTNEVMRNIHIENPLRYLYISERNVNDLQDLIRFTVFKQMGQVIDKQSRQELLIVMRAMYLQYGRHTNSLELAKSREDKDRILDDTVSETRRLNELVINETVPRIASQLQQYIDYLRDASTQPVLIDHQVNDSIKGQKNYRSTTQVLLGGNF</sequence>
<dbReference type="EMBL" id="KY565526">
    <property type="protein sequence ID" value="ARR75011.1"/>
    <property type="molecule type" value="Genomic_DNA"/>
</dbReference>
<evidence type="ECO:0000313" key="2">
    <source>
        <dbReference type="EMBL" id="ARR75011.1"/>
    </source>
</evidence>
<name>A0A1X9VNW2_9VIRU</name>
<evidence type="ECO:0000259" key="1">
    <source>
        <dbReference type="Pfam" id="PF19065"/>
    </source>
</evidence>
<feature type="domain" description="Minor capsid protein P8 central region" evidence="1">
    <location>
        <begin position="90"/>
        <end position="218"/>
    </location>
</feature>
<gene>
    <name evidence="2" type="ORF">SAGO17_0093</name>
</gene>